<dbReference type="AlphaFoldDB" id="A0AAX4JCL6"/>
<protein>
    <recommendedName>
        <fullName evidence="6">Protein PNS1</fullName>
    </recommendedName>
</protein>
<feature type="transmembrane region" description="Helical" evidence="6">
    <location>
        <begin position="155"/>
        <end position="176"/>
    </location>
</feature>
<feature type="transmembrane region" description="Helical" evidence="6">
    <location>
        <begin position="237"/>
        <end position="256"/>
    </location>
</feature>
<evidence type="ECO:0000256" key="6">
    <source>
        <dbReference type="RuleBase" id="RU368066"/>
    </source>
</evidence>
<evidence type="ECO:0000256" key="2">
    <source>
        <dbReference type="ARBA" id="ARBA00007168"/>
    </source>
</evidence>
<accession>A0AAX4JCL6</accession>
<keyword evidence="8" id="KW-1185">Reference proteome</keyword>
<feature type="transmembrane region" description="Helical" evidence="6">
    <location>
        <begin position="382"/>
        <end position="404"/>
    </location>
</feature>
<feature type="transmembrane region" description="Helical" evidence="6">
    <location>
        <begin position="81"/>
        <end position="101"/>
    </location>
</feature>
<organism evidence="7 8">
    <name type="scientific">Vairimorpha necatrix</name>
    <dbReference type="NCBI Taxonomy" id="6039"/>
    <lineage>
        <taxon>Eukaryota</taxon>
        <taxon>Fungi</taxon>
        <taxon>Fungi incertae sedis</taxon>
        <taxon>Microsporidia</taxon>
        <taxon>Nosematidae</taxon>
        <taxon>Vairimorpha</taxon>
    </lineage>
</organism>
<keyword evidence="5 6" id="KW-0472">Membrane</keyword>
<dbReference type="GeneID" id="90541518"/>
<keyword evidence="3 6" id="KW-0812">Transmembrane</keyword>
<evidence type="ECO:0000256" key="3">
    <source>
        <dbReference type="ARBA" id="ARBA00022692"/>
    </source>
</evidence>
<sequence length="425" mass="47985">MNRSTADSQYVRKSRKFHDAWAFILYAISVTGFSTYSILNIDNSNIILTNLFNTQIFLCSSLIALVFLILTFTCLRLIPEIFLKTTFALYPFLTLFIIANILKQNNYVPSAGLIGPVLSLILWAYFAYNYWKWLASVAKITNIAIKIIFNNLLTVLLGLLFVSSLIGFQLFLILNLDYETNKNLSSSHVLYFFYILNIFWTFSNAVYFFKVYITSVVAFNVLGDSGSHMMNIIKNTLYSLGSICFGGLLIAIISTVKFFINNERERNQRDNERSNLFVDIMLCVASFICSILESFIEFANTLTFPYIAIHGESYSKSMRSAFDISANVSPVGLIGLNALNMGLSITTLFFGIICGYYVYYINGPILDLNMLRGSILSCVLPIIFYMLAMVSITSGFLGLVYITAENSDIIDDKYKNDLENALLGK</sequence>
<evidence type="ECO:0000256" key="4">
    <source>
        <dbReference type="ARBA" id="ARBA00022989"/>
    </source>
</evidence>
<dbReference type="Pfam" id="PF04515">
    <property type="entry name" value="Choline_transpo"/>
    <property type="match status" value="1"/>
</dbReference>
<comment type="similarity">
    <text evidence="2 6">Belongs to the CTL (choline transporter-like) family.</text>
</comment>
<feature type="transmembrane region" description="Helical" evidence="6">
    <location>
        <begin position="188"/>
        <end position="209"/>
    </location>
</feature>
<feature type="transmembrane region" description="Helical" evidence="6">
    <location>
        <begin position="338"/>
        <end position="361"/>
    </location>
</feature>
<dbReference type="InterPro" id="IPR007603">
    <property type="entry name" value="Choline_transptr-like"/>
</dbReference>
<evidence type="ECO:0000256" key="5">
    <source>
        <dbReference type="ARBA" id="ARBA00023136"/>
    </source>
</evidence>
<dbReference type="Proteomes" id="UP001334084">
    <property type="component" value="Chromosome 6"/>
</dbReference>
<gene>
    <name evidence="7" type="ORF">VNE69_06021</name>
</gene>
<dbReference type="KEGG" id="vnx:VNE69_06021"/>
<evidence type="ECO:0000313" key="8">
    <source>
        <dbReference type="Proteomes" id="UP001334084"/>
    </source>
</evidence>
<feature type="transmembrane region" description="Helical" evidence="6">
    <location>
        <begin position="20"/>
        <end position="39"/>
    </location>
</feature>
<dbReference type="EMBL" id="CP142731">
    <property type="protein sequence ID" value="WUR03697.1"/>
    <property type="molecule type" value="Genomic_DNA"/>
</dbReference>
<comment type="subcellular location">
    <subcellularLocation>
        <location evidence="6">Cell membrane</location>
        <topology evidence="6">Multi-pass membrane protein</topology>
    </subcellularLocation>
    <subcellularLocation>
        <location evidence="1">Membrane</location>
        <topology evidence="1">Multi-pass membrane protein</topology>
    </subcellularLocation>
</comment>
<feature type="transmembrane region" description="Helical" evidence="6">
    <location>
        <begin position="107"/>
        <end position="126"/>
    </location>
</feature>
<evidence type="ECO:0000313" key="7">
    <source>
        <dbReference type="EMBL" id="WUR03697.1"/>
    </source>
</evidence>
<keyword evidence="4 6" id="KW-1133">Transmembrane helix</keyword>
<dbReference type="PANTHER" id="PTHR12385">
    <property type="entry name" value="CHOLINE TRANSPORTER-LIKE (SLC FAMILY 44)"/>
    <property type="match status" value="1"/>
</dbReference>
<proteinExistence type="inferred from homology"/>
<dbReference type="GO" id="GO:0022857">
    <property type="term" value="F:transmembrane transporter activity"/>
    <property type="evidence" value="ECO:0007669"/>
    <property type="project" value="UniProtKB-UniRule"/>
</dbReference>
<evidence type="ECO:0000256" key="1">
    <source>
        <dbReference type="ARBA" id="ARBA00004141"/>
    </source>
</evidence>
<dbReference type="GO" id="GO:0005886">
    <property type="term" value="C:plasma membrane"/>
    <property type="evidence" value="ECO:0007669"/>
    <property type="project" value="UniProtKB-SubCell"/>
</dbReference>
<feature type="transmembrane region" description="Helical" evidence="6">
    <location>
        <begin position="51"/>
        <end position="74"/>
    </location>
</feature>
<name>A0AAX4JCL6_9MICR</name>
<comment type="function">
    <text evidence="6">Probably involved in transport through the plasma membrane.</text>
</comment>
<dbReference type="RefSeq" id="XP_065329842.1">
    <property type="nucleotide sequence ID" value="XM_065473770.1"/>
</dbReference>
<reference evidence="7" key="1">
    <citation type="journal article" date="2024" name="BMC Genomics">
        <title>Functional annotation of a divergent genome using sequence and structure-based similarity.</title>
        <authorList>
            <person name="Svedberg D."/>
            <person name="Winiger R.R."/>
            <person name="Berg A."/>
            <person name="Sharma H."/>
            <person name="Tellgren-Roth C."/>
            <person name="Debrunner-Vossbrinck B.A."/>
            <person name="Vossbrinck C.R."/>
            <person name="Barandun J."/>
        </authorList>
    </citation>
    <scope>NUCLEOTIDE SEQUENCE</scope>
    <source>
        <strain evidence="7">Illinois isolate</strain>
    </source>
</reference>
<feature type="transmembrane region" description="Helical" evidence="6">
    <location>
        <begin position="276"/>
        <end position="296"/>
    </location>
</feature>